<protein>
    <submittedName>
        <fullName evidence="1">21145_t:CDS:1</fullName>
    </submittedName>
</protein>
<dbReference type="Proteomes" id="UP000789920">
    <property type="component" value="Unassembled WGS sequence"/>
</dbReference>
<comment type="caution">
    <text evidence="1">The sequence shown here is derived from an EMBL/GenBank/DDBJ whole genome shotgun (WGS) entry which is preliminary data.</text>
</comment>
<reference evidence="1" key="1">
    <citation type="submission" date="2021-06" db="EMBL/GenBank/DDBJ databases">
        <authorList>
            <person name="Kallberg Y."/>
            <person name="Tangrot J."/>
            <person name="Rosling A."/>
        </authorList>
    </citation>
    <scope>NUCLEOTIDE SEQUENCE</scope>
    <source>
        <strain evidence="1">MA461A</strain>
    </source>
</reference>
<evidence type="ECO:0000313" key="1">
    <source>
        <dbReference type="EMBL" id="CAG8695948.1"/>
    </source>
</evidence>
<keyword evidence="2" id="KW-1185">Reference proteome</keyword>
<accession>A0ACA9PAB7</accession>
<sequence length="435" mass="50086">HLNYEILKKYKEEVVILIDEFDRFLISCKDAENEIDQITTLAKCINDGGMEGIKSIVFAGSFSITVVLGDRIPQTKQSIRISQNEQANEYFQHPRGVLSSLNSAKTIEASDFTKEQHMLFYRNIQEDRNVHFSEEVVDDIFSITNGYAGLEGLLASLCIEYASNEQILDFNTWNYRFTEFIRNPTRKKINAVNHVEKYLSENDTTQTYNPLIKGARKLLERFLQKGTLQSSEITDEDSIPLLHLRAIGIVKSCDGHLLEFTSNLVLDILSSTYYPFYRDSLARIQSINTPSDFLEKALSLLKYIRHDVIFHSLASNHHSFSEQTIQGELYALLRMAMSYPTYKEYGIECKVNKVSDTEIKSTTDQAIGYTKGREKVCCMFVFNFVPLDNRPENCQFFFPNVVYFEIVYILYSKESKSAKIFRNGRQAKEIPFASN</sequence>
<proteinExistence type="predicted"/>
<name>A0ACA9PAB7_9GLOM</name>
<evidence type="ECO:0000313" key="2">
    <source>
        <dbReference type="Proteomes" id="UP000789920"/>
    </source>
</evidence>
<dbReference type="EMBL" id="CAJVQC010018782">
    <property type="protein sequence ID" value="CAG8695948.1"/>
    <property type="molecule type" value="Genomic_DNA"/>
</dbReference>
<organism evidence="1 2">
    <name type="scientific">Racocetra persica</name>
    <dbReference type="NCBI Taxonomy" id="160502"/>
    <lineage>
        <taxon>Eukaryota</taxon>
        <taxon>Fungi</taxon>
        <taxon>Fungi incertae sedis</taxon>
        <taxon>Mucoromycota</taxon>
        <taxon>Glomeromycotina</taxon>
        <taxon>Glomeromycetes</taxon>
        <taxon>Diversisporales</taxon>
        <taxon>Gigasporaceae</taxon>
        <taxon>Racocetra</taxon>
    </lineage>
</organism>
<feature type="non-terminal residue" evidence="1">
    <location>
        <position position="1"/>
    </location>
</feature>
<gene>
    <name evidence="1" type="ORF">RPERSI_LOCUS9781</name>
</gene>